<reference evidence="1 2" key="1">
    <citation type="submission" date="2018-08" db="EMBL/GenBank/DDBJ databases">
        <title>Bacillus phenotypic plasticity.</title>
        <authorList>
            <person name="Hurtado E."/>
        </authorList>
    </citation>
    <scope>NUCLEOTIDE SEQUENCE [LARGE SCALE GENOMIC DNA]</scope>
    <source>
        <strain evidence="1 2">427</strain>
    </source>
</reference>
<proteinExistence type="predicted"/>
<dbReference type="InterPro" id="IPR010064">
    <property type="entry name" value="HK97-gp10_tail"/>
</dbReference>
<dbReference type="RefSeq" id="WP_148958312.1">
    <property type="nucleotide sequence ID" value="NZ_QSND01000005.1"/>
</dbReference>
<dbReference type="Proteomes" id="UP000324326">
    <property type="component" value="Unassembled WGS sequence"/>
</dbReference>
<evidence type="ECO:0000313" key="2">
    <source>
        <dbReference type="Proteomes" id="UP000324326"/>
    </source>
</evidence>
<evidence type="ECO:0000313" key="1">
    <source>
        <dbReference type="EMBL" id="KAA6447588.1"/>
    </source>
</evidence>
<dbReference type="EMBL" id="QSND01000005">
    <property type="protein sequence ID" value="KAA6447588.1"/>
    <property type="molecule type" value="Genomic_DNA"/>
</dbReference>
<dbReference type="AlphaFoldDB" id="A0A5M8RJB1"/>
<name>A0A5M8RJB1_9BACI</name>
<gene>
    <name evidence="1" type="ORF">DX927_20145</name>
</gene>
<accession>A0A5M8RJB1</accession>
<dbReference type="NCBIfam" id="TIGR01725">
    <property type="entry name" value="phge_HK97_gp10"/>
    <property type="match status" value="1"/>
</dbReference>
<evidence type="ECO:0008006" key="3">
    <source>
        <dbReference type="Google" id="ProtNLM"/>
    </source>
</evidence>
<dbReference type="Pfam" id="PF04883">
    <property type="entry name" value="HK97-gp10_like"/>
    <property type="match status" value="1"/>
</dbReference>
<protein>
    <recommendedName>
        <fullName evidence="3">HK97 gp10 family phage protein</fullName>
    </recommendedName>
</protein>
<sequence>MRISAQIQGIDEAIAQLKQKGKDLKKVQPKALRAGANILAKAMKAEVNVSNIDHLHIKDDIKVRQTPKKERIYPDAISYDVGPGKETAWRARFHHDGFIAKNGRVVRGNPFGARSYRIKKNAINQAVLKELQRGLR</sequence>
<comment type="caution">
    <text evidence="1">The sequence shown here is derived from an EMBL/GenBank/DDBJ whole genome shotgun (WGS) entry which is preliminary data.</text>
</comment>
<organism evidence="1 2">
    <name type="scientific">Bacillus swezeyi</name>
    <dbReference type="NCBI Taxonomy" id="1925020"/>
    <lineage>
        <taxon>Bacteria</taxon>
        <taxon>Bacillati</taxon>
        <taxon>Bacillota</taxon>
        <taxon>Bacilli</taxon>
        <taxon>Bacillales</taxon>
        <taxon>Bacillaceae</taxon>
        <taxon>Bacillus</taxon>
    </lineage>
</organism>